<gene>
    <name evidence="4" type="ORF">EJ73_01664</name>
</gene>
<feature type="chain" id="PRO_5016451520" evidence="2">
    <location>
        <begin position="20"/>
        <end position="196"/>
    </location>
</feature>
<dbReference type="InterPro" id="IPR011250">
    <property type="entry name" value="OMP/PagP_B-barrel"/>
</dbReference>
<comment type="caution">
    <text evidence="4">The sequence shown here is derived from an EMBL/GenBank/DDBJ whole genome shotgun (WGS) entry which is preliminary data.</text>
</comment>
<dbReference type="RefSeq" id="WP_025816034.1">
    <property type="nucleotide sequence ID" value="NZ_BAIZ01000017.1"/>
</dbReference>
<feature type="signal peptide" evidence="2">
    <location>
        <begin position="1"/>
        <end position="19"/>
    </location>
</feature>
<proteinExistence type="predicted"/>
<dbReference type="SUPFAM" id="SSF56925">
    <property type="entry name" value="OMPA-like"/>
    <property type="match status" value="1"/>
</dbReference>
<dbReference type="InterPro" id="IPR027385">
    <property type="entry name" value="Beta-barrel_OMP"/>
</dbReference>
<evidence type="ECO:0000313" key="4">
    <source>
        <dbReference type="EMBL" id="PXX21522.1"/>
    </source>
</evidence>
<dbReference type="STRING" id="1122991.GCA_000613445_01794"/>
<dbReference type="Proteomes" id="UP000248314">
    <property type="component" value="Unassembled WGS sequence"/>
</dbReference>
<reference evidence="4 5" key="1">
    <citation type="submission" date="2018-05" db="EMBL/GenBank/DDBJ databases">
        <title>Genomic Encyclopedia of Type Strains, Phase I: the one thousand microbial genomes (KMG-I) project.</title>
        <authorList>
            <person name="Kyrpides N."/>
        </authorList>
    </citation>
    <scope>NUCLEOTIDE SEQUENCE [LARGE SCALE GENOMIC DNA]</scope>
    <source>
        <strain evidence="4 5">DSM 15611</strain>
    </source>
</reference>
<dbReference type="OrthoDB" id="1078553at2"/>
<dbReference type="Gene3D" id="2.40.160.20">
    <property type="match status" value="1"/>
</dbReference>
<accession>A0A318HTD2</accession>
<dbReference type="EMBL" id="QJJX01000018">
    <property type="protein sequence ID" value="PXX21522.1"/>
    <property type="molecule type" value="Genomic_DNA"/>
</dbReference>
<feature type="domain" description="Outer membrane protein beta-barrel" evidence="3">
    <location>
        <begin position="8"/>
        <end position="192"/>
    </location>
</feature>
<keyword evidence="1 2" id="KW-0732">Signal</keyword>
<keyword evidence="5" id="KW-1185">Reference proteome</keyword>
<evidence type="ECO:0000313" key="5">
    <source>
        <dbReference type="Proteomes" id="UP000248314"/>
    </source>
</evidence>
<protein>
    <submittedName>
        <fullName evidence="4">Opacity protein-like surface antigen</fullName>
    </submittedName>
</protein>
<sequence length="196" mass="21717">MKRILFILLTCIMCAPLFAQKGQAELAVYGGKLSFTKIDNPYFGSFDPGFGFGFQAKYFLTNRMYWAADLYGGTDDGTTYYEETAIGRTILSAYRQDYSISTGIGFNFVSLKHFNSYIQGLVGIGTVDGYTSNYISETVGFKRDDLKRTSYLVTAGAGLDFAISKHWKIGGAYTFRYLGSVDGSHAIVAKISYVIH</sequence>
<dbReference type="AlphaFoldDB" id="A0A318HTD2"/>
<evidence type="ECO:0000256" key="2">
    <source>
        <dbReference type="SAM" id="SignalP"/>
    </source>
</evidence>
<dbReference type="Pfam" id="PF13505">
    <property type="entry name" value="OMP_b-brl"/>
    <property type="match status" value="1"/>
</dbReference>
<evidence type="ECO:0000259" key="3">
    <source>
        <dbReference type="Pfam" id="PF13505"/>
    </source>
</evidence>
<organism evidence="4 5">
    <name type="scientific">Hoylesella shahii DSM 15611 = JCM 12083</name>
    <dbReference type="NCBI Taxonomy" id="1122991"/>
    <lineage>
        <taxon>Bacteria</taxon>
        <taxon>Pseudomonadati</taxon>
        <taxon>Bacteroidota</taxon>
        <taxon>Bacteroidia</taxon>
        <taxon>Bacteroidales</taxon>
        <taxon>Prevotellaceae</taxon>
        <taxon>Hoylesella</taxon>
    </lineage>
</organism>
<name>A0A318HTD2_9BACT</name>
<evidence type="ECO:0000256" key="1">
    <source>
        <dbReference type="ARBA" id="ARBA00022729"/>
    </source>
</evidence>